<dbReference type="GO" id="GO:0005829">
    <property type="term" value="C:cytosol"/>
    <property type="evidence" value="ECO:0007669"/>
    <property type="project" value="TreeGrafter"/>
</dbReference>
<dbReference type="Pfam" id="PF00702">
    <property type="entry name" value="Hydrolase"/>
    <property type="match status" value="1"/>
</dbReference>
<comment type="caution">
    <text evidence="5">The sequence shown here is derived from an EMBL/GenBank/DDBJ whole genome shotgun (WGS) entry which is preliminary data.</text>
</comment>
<dbReference type="STRING" id="1219043.SCH01S_21_00290"/>
<protein>
    <recommendedName>
        <fullName evidence="4">phosphoglycolate phosphatase</fullName>
        <ecNumber evidence="4">3.1.3.18</ecNumber>
    </recommendedName>
</protein>
<name>A0A0E9MM14_9SPHN</name>
<dbReference type="Gene3D" id="1.20.120.1600">
    <property type="match status" value="1"/>
</dbReference>
<dbReference type="OrthoDB" id="9807630at2"/>
<dbReference type="SFLD" id="SFLDS00003">
    <property type="entry name" value="Haloacid_Dehalogenase"/>
    <property type="match status" value="1"/>
</dbReference>
<keyword evidence="5" id="KW-0378">Hydrolase</keyword>
<dbReference type="NCBIfam" id="TIGR01549">
    <property type="entry name" value="HAD-SF-IA-v1"/>
    <property type="match status" value="1"/>
</dbReference>
<evidence type="ECO:0000256" key="1">
    <source>
        <dbReference type="ARBA" id="ARBA00000830"/>
    </source>
</evidence>
<dbReference type="PANTHER" id="PTHR43434">
    <property type="entry name" value="PHOSPHOGLYCOLATE PHOSPHATASE"/>
    <property type="match status" value="1"/>
</dbReference>
<dbReference type="PRINTS" id="PR00413">
    <property type="entry name" value="HADHALOGNASE"/>
</dbReference>
<dbReference type="CDD" id="cd01427">
    <property type="entry name" value="HAD_like"/>
    <property type="match status" value="1"/>
</dbReference>
<comment type="catalytic activity">
    <reaction evidence="1">
        <text>2-phosphoglycolate + H2O = glycolate + phosphate</text>
        <dbReference type="Rhea" id="RHEA:14369"/>
        <dbReference type="ChEBI" id="CHEBI:15377"/>
        <dbReference type="ChEBI" id="CHEBI:29805"/>
        <dbReference type="ChEBI" id="CHEBI:43474"/>
        <dbReference type="ChEBI" id="CHEBI:58033"/>
        <dbReference type="EC" id="3.1.3.18"/>
    </reaction>
</comment>
<evidence type="ECO:0000256" key="2">
    <source>
        <dbReference type="ARBA" id="ARBA00004818"/>
    </source>
</evidence>
<dbReference type="Gene3D" id="3.40.50.1000">
    <property type="entry name" value="HAD superfamily/HAD-like"/>
    <property type="match status" value="1"/>
</dbReference>
<dbReference type="PANTHER" id="PTHR43434:SF1">
    <property type="entry name" value="PHOSPHOGLYCOLATE PHOSPHATASE"/>
    <property type="match status" value="1"/>
</dbReference>
<keyword evidence="6" id="KW-1185">Reference proteome</keyword>
<evidence type="ECO:0000313" key="6">
    <source>
        <dbReference type="Proteomes" id="UP000033202"/>
    </source>
</evidence>
<dbReference type="PROSITE" id="PS01228">
    <property type="entry name" value="COF_1"/>
    <property type="match status" value="1"/>
</dbReference>
<dbReference type="SFLD" id="SFLDG01129">
    <property type="entry name" value="C1.5:_HAD__Beta-PGM__Phosphata"/>
    <property type="match status" value="1"/>
</dbReference>
<dbReference type="Proteomes" id="UP000033202">
    <property type="component" value="Unassembled WGS sequence"/>
</dbReference>
<dbReference type="EMBL" id="BBWU01000021">
    <property type="protein sequence ID" value="GAO38842.1"/>
    <property type="molecule type" value="Genomic_DNA"/>
</dbReference>
<evidence type="ECO:0000256" key="3">
    <source>
        <dbReference type="ARBA" id="ARBA00006171"/>
    </source>
</evidence>
<reference evidence="5 6" key="1">
    <citation type="submission" date="2015-04" db="EMBL/GenBank/DDBJ databases">
        <title>Whole genome shotgun sequence of Sphingomonas changbaiensis NBRC 104936.</title>
        <authorList>
            <person name="Katano-Makiyama Y."/>
            <person name="Hosoyama A."/>
            <person name="Hashimoto M."/>
            <person name="Noguchi M."/>
            <person name="Tsuchikane K."/>
            <person name="Ohji S."/>
            <person name="Yamazoe A."/>
            <person name="Ichikawa N."/>
            <person name="Kimura A."/>
            <person name="Fujita N."/>
        </authorList>
    </citation>
    <scope>NUCLEOTIDE SEQUENCE [LARGE SCALE GENOMIC DNA]</scope>
    <source>
        <strain evidence="5 6">NBRC 104936</strain>
    </source>
</reference>
<dbReference type="GO" id="GO:0008967">
    <property type="term" value="F:phosphoglycolate phosphatase activity"/>
    <property type="evidence" value="ECO:0007669"/>
    <property type="project" value="UniProtKB-EC"/>
</dbReference>
<evidence type="ECO:0000313" key="5">
    <source>
        <dbReference type="EMBL" id="GAO38842.1"/>
    </source>
</evidence>
<organism evidence="5 6">
    <name type="scientific">Sphingomonas changbaiensis NBRC 104936</name>
    <dbReference type="NCBI Taxonomy" id="1219043"/>
    <lineage>
        <taxon>Bacteria</taxon>
        <taxon>Pseudomonadati</taxon>
        <taxon>Pseudomonadota</taxon>
        <taxon>Alphaproteobacteria</taxon>
        <taxon>Sphingomonadales</taxon>
        <taxon>Sphingomonadaceae</taxon>
        <taxon>Sphingomonas</taxon>
    </lineage>
</organism>
<dbReference type="SUPFAM" id="SSF56784">
    <property type="entry name" value="HAD-like"/>
    <property type="match status" value="1"/>
</dbReference>
<evidence type="ECO:0000256" key="4">
    <source>
        <dbReference type="ARBA" id="ARBA00013078"/>
    </source>
</evidence>
<comment type="pathway">
    <text evidence="2">Organic acid metabolism; glycolate biosynthesis; glycolate from 2-phosphoglycolate: step 1/1.</text>
</comment>
<comment type="similarity">
    <text evidence="3">Belongs to the HAD-like hydrolase superfamily. CbbY/CbbZ/Gph/YieH family.</text>
</comment>
<dbReference type="InterPro" id="IPR006439">
    <property type="entry name" value="HAD-SF_hydro_IA"/>
</dbReference>
<proteinExistence type="inferred from homology"/>
<gene>
    <name evidence="5" type="ORF">SCH01S_21_00290</name>
</gene>
<dbReference type="EC" id="3.1.3.18" evidence="4"/>
<sequence length="233" mass="26116">MIEPFDWRPIKLVAFDVDGTLYAQRSLRLRMGARLLLHSLTRFDRRTLAVLKSYRQHRETLGKAETEAFEIALVAEVARRHRLSENSVKRIVAEWIEERPLGQLAACRYAGVERLFERVRTSGRAIGILSDYPAAAKLEALALRADHIVSAGEVGMLKPHPRGLERLMALAGAKPHQTVLIGDRAERDGEAARRSGAHCLLRSEQRLSGWRTFARFDDPVFDALDATPVMAGA</sequence>
<dbReference type="RefSeq" id="WP_046347686.1">
    <property type="nucleotide sequence ID" value="NZ_BBWU01000021.1"/>
</dbReference>
<dbReference type="InterPro" id="IPR036412">
    <property type="entry name" value="HAD-like_sf"/>
</dbReference>
<dbReference type="InterPro" id="IPR023214">
    <property type="entry name" value="HAD_sf"/>
</dbReference>
<dbReference type="InterPro" id="IPR050155">
    <property type="entry name" value="HAD-like_hydrolase_sf"/>
</dbReference>
<dbReference type="AlphaFoldDB" id="A0A0E9MM14"/>
<accession>A0A0E9MM14</accession>
<dbReference type="GO" id="GO:0006281">
    <property type="term" value="P:DNA repair"/>
    <property type="evidence" value="ECO:0007669"/>
    <property type="project" value="TreeGrafter"/>
</dbReference>